<keyword evidence="1 2" id="KW-0175">Coiled coil</keyword>
<proteinExistence type="predicted"/>
<dbReference type="SUPFAM" id="SSF144284">
    <property type="entry name" value="Sec2 N-terminal region"/>
    <property type="match status" value="1"/>
</dbReference>
<feature type="compositionally biased region" description="Acidic residues" evidence="3">
    <location>
        <begin position="638"/>
        <end position="652"/>
    </location>
</feature>
<protein>
    <recommendedName>
        <fullName evidence="4">GDP/GTP exchange factor Sec2 N-terminal domain-containing protein</fullName>
    </recommendedName>
</protein>
<evidence type="ECO:0000313" key="6">
    <source>
        <dbReference type="Proteomes" id="UP000184188"/>
    </source>
</evidence>
<name>A0A1L9S8E4_9EURO</name>
<evidence type="ECO:0000256" key="2">
    <source>
        <dbReference type="SAM" id="Coils"/>
    </source>
</evidence>
<evidence type="ECO:0000256" key="3">
    <source>
        <dbReference type="SAM" id="MobiDB-lite"/>
    </source>
</evidence>
<dbReference type="EMBL" id="KV878352">
    <property type="protein sequence ID" value="OJJ43431.1"/>
    <property type="molecule type" value="Genomic_DNA"/>
</dbReference>
<feature type="domain" description="GDP/GTP exchange factor Sec2 N-terminal" evidence="4">
    <location>
        <begin position="100"/>
        <end position="239"/>
    </location>
</feature>
<dbReference type="PANTHER" id="PTHR14430">
    <property type="entry name" value="RABIN3-RELATED"/>
    <property type="match status" value="1"/>
</dbReference>
<dbReference type="InterPro" id="IPR009449">
    <property type="entry name" value="Sec2_N"/>
</dbReference>
<feature type="region of interest" description="Disordered" evidence="3">
    <location>
        <begin position="1"/>
        <end position="37"/>
    </location>
</feature>
<dbReference type="GeneID" id="34611616"/>
<dbReference type="GO" id="GO:0070319">
    <property type="term" value="C:Golgi to plasma membrane transport vesicle"/>
    <property type="evidence" value="ECO:0007669"/>
    <property type="project" value="TreeGrafter"/>
</dbReference>
<dbReference type="GO" id="GO:0005085">
    <property type="term" value="F:guanyl-nucleotide exchange factor activity"/>
    <property type="evidence" value="ECO:0007669"/>
    <property type="project" value="InterPro"/>
</dbReference>
<dbReference type="GO" id="GO:0051286">
    <property type="term" value="C:cell tip"/>
    <property type="evidence" value="ECO:0007669"/>
    <property type="project" value="TreeGrafter"/>
</dbReference>
<dbReference type="STRING" id="1073090.A0A1L9S8E4"/>
<dbReference type="PANTHER" id="PTHR14430:SF0">
    <property type="entry name" value="SEC2P DOMAIN-CONTAINING PROTEIN"/>
    <property type="match status" value="1"/>
</dbReference>
<organism evidence="5 6">
    <name type="scientific">Penicilliopsis zonata CBS 506.65</name>
    <dbReference type="NCBI Taxonomy" id="1073090"/>
    <lineage>
        <taxon>Eukaryota</taxon>
        <taxon>Fungi</taxon>
        <taxon>Dikarya</taxon>
        <taxon>Ascomycota</taxon>
        <taxon>Pezizomycotina</taxon>
        <taxon>Eurotiomycetes</taxon>
        <taxon>Eurotiomycetidae</taxon>
        <taxon>Eurotiales</taxon>
        <taxon>Aspergillaceae</taxon>
        <taxon>Penicilliopsis</taxon>
    </lineage>
</organism>
<dbReference type="InterPro" id="IPR040351">
    <property type="entry name" value="RAB3IL/RAB3IP/Sec2"/>
</dbReference>
<dbReference type="Pfam" id="PF25555">
    <property type="entry name" value="RAB3A-like_C"/>
    <property type="match status" value="1"/>
</dbReference>
<feature type="compositionally biased region" description="Polar residues" evidence="3">
    <location>
        <begin position="17"/>
        <end position="37"/>
    </location>
</feature>
<dbReference type="GO" id="GO:0006887">
    <property type="term" value="P:exocytosis"/>
    <property type="evidence" value="ECO:0007669"/>
    <property type="project" value="TreeGrafter"/>
</dbReference>
<feature type="region of interest" description="Disordered" evidence="3">
    <location>
        <begin position="344"/>
        <end position="374"/>
    </location>
</feature>
<feature type="coiled-coil region" evidence="2">
    <location>
        <begin position="107"/>
        <end position="227"/>
    </location>
</feature>
<feature type="compositionally biased region" description="Low complexity" evidence="3">
    <location>
        <begin position="344"/>
        <end position="359"/>
    </location>
</feature>
<feature type="compositionally biased region" description="Low complexity" evidence="3">
    <location>
        <begin position="1"/>
        <end position="16"/>
    </location>
</feature>
<dbReference type="Pfam" id="PF06428">
    <property type="entry name" value="Sec2p"/>
    <property type="match status" value="1"/>
</dbReference>
<gene>
    <name evidence="5" type="ORF">ASPZODRAFT_146146</name>
</gene>
<evidence type="ECO:0000313" key="5">
    <source>
        <dbReference type="EMBL" id="OJJ43431.1"/>
    </source>
</evidence>
<evidence type="ECO:0000256" key="1">
    <source>
        <dbReference type="ARBA" id="ARBA00023054"/>
    </source>
</evidence>
<feature type="compositionally biased region" description="Polar residues" evidence="3">
    <location>
        <begin position="654"/>
        <end position="669"/>
    </location>
</feature>
<accession>A0A1L9S8E4</accession>
<dbReference type="Proteomes" id="UP000184188">
    <property type="component" value="Unassembled WGS sequence"/>
</dbReference>
<dbReference type="CDD" id="cd21044">
    <property type="entry name" value="Rab11BD_RAB3IP_like"/>
    <property type="match status" value="1"/>
</dbReference>
<dbReference type="OrthoDB" id="1748564at2759"/>
<dbReference type="VEuPathDB" id="FungiDB:ASPZODRAFT_146146"/>
<feature type="region of interest" description="Disordered" evidence="3">
    <location>
        <begin position="561"/>
        <end position="709"/>
    </location>
</feature>
<feature type="compositionally biased region" description="Polar residues" evidence="3">
    <location>
        <begin position="360"/>
        <end position="371"/>
    </location>
</feature>
<sequence>MLSRSSNTSSGQRSLSPGKTVTRAKSTNDLAQNANDDNILKRTTSALQGISERDFNTLRDPRLTVTSEVSEESSQSSHHPDLSNEVAALSVKLIQAINNQTTLDDTLVATRQELEDAQKKLRTLEAENQKFRQDVAAGVLIKKIDTEHEILRLKADLAEERAQRSLAERGKKSIEQELETLTAALFEEANKMVAAAKLEREAVEKKNEQLRSQIKDTELLLASNQDQLSELKLVIQEMNIAKDESDITTPSSPAVAQQMQGMLRKTPDLEIPDMTPITEEVCPGPSTSFPQFFRVSCRTDIHAYDDFRDLLVTSKSSKPPSRVASGSYSGLNVMGLASLATGGLGSAASSPSKSSQNASPTGAVSSPQQAGSHAPLKETRFYKRVLVEDIEPTLRLDAAPSISWLTRRSVMSAICEGSLLVEPMPTAAKVFNLPCSLCGERRNDAEYERTHRFRTSESETAQRYSLCILCLERVRSCCEFTGYLRHILDGHIRLEDTEEEKDAWEETIRLRERMFWSRIGGGVIPVVNHSSPALNNSQNSNGDEIEPSEMEAHKIIDVQQPAADSTCLTPENIPESAVDEPEPNSGYTTPLEDGEPQEVPNGSTEDDSRSVSTEIQTPADPPASIEAEETITGLTAEGEPEETPELFNEDESGPVSTEEQIPINSTASTPAEEPNDSPTTVDEPTTTHETTTENDEIPNSKLEPISNSP</sequence>
<dbReference type="RefSeq" id="XP_022577941.1">
    <property type="nucleotide sequence ID" value="XM_022725151.1"/>
</dbReference>
<keyword evidence="6" id="KW-1185">Reference proteome</keyword>
<feature type="compositionally biased region" description="Low complexity" evidence="3">
    <location>
        <begin position="679"/>
        <end position="689"/>
    </location>
</feature>
<dbReference type="AlphaFoldDB" id="A0A1L9S8E4"/>
<reference evidence="6" key="1">
    <citation type="journal article" date="2017" name="Genome Biol.">
        <title>Comparative genomics reveals high biological diversity and specific adaptations in the industrially and medically important fungal genus Aspergillus.</title>
        <authorList>
            <person name="de Vries R.P."/>
            <person name="Riley R."/>
            <person name="Wiebenga A."/>
            <person name="Aguilar-Osorio G."/>
            <person name="Amillis S."/>
            <person name="Uchima C.A."/>
            <person name="Anderluh G."/>
            <person name="Asadollahi M."/>
            <person name="Askin M."/>
            <person name="Barry K."/>
            <person name="Battaglia E."/>
            <person name="Bayram O."/>
            <person name="Benocci T."/>
            <person name="Braus-Stromeyer S.A."/>
            <person name="Caldana C."/>
            <person name="Canovas D."/>
            <person name="Cerqueira G.C."/>
            <person name="Chen F."/>
            <person name="Chen W."/>
            <person name="Choi C."/>
            <person name="Clum A."/>
            <person name="Dos Santos R.A."/>
            <person name="Damasio A.R."/>
            <person name="Diallinas G."/>
            <person name="Emri T."/>
            <person name="Fekete E."/>
            <person name="Flipphi M."/>
            <person name="Freyberg S."/>
            <person name="Gallo A."/>
            <person name="Gournas C."/>
            <person name="Habgood R."/>
            <person name="Hainaut M."/>
            <person name="Harispe M.L."/>
            <person name="Henrissat B."/>
            <person name="Hilden K.S."/>
            <person name="Hope R."/>
            <person name="Hossain A."/>
            <person name="Karabika E."/>
            <person name="Karaffa L."/>
            <person name="Karanyi Z."/>
            <person name="Krasevec N."/>
            <person name="Kuo A."/>
            <person name="Kusch H."/>
            <person name="LaButti K."/>
            <person name="Lagendijk E.L."/>
            <person name="Lapidus A."/>
            <person name="Levasseur A."/>
            <person name="Lindquist E."/>
            <person name="Lipzen A."/>
            <person name="Logrieco A.F."/>
            <person name="MacCabe A."/>
            <person name="Maekelae M.R."/>
            <person name="Malavazi I."/>
            <person name="Melin P."/>
            <person name="Meyer V."/>
            <person name="Mielnichuk N."/>
            <person name="Miskei M."/>
            <person name="Molnar A.P."/>
            <person name="Mule G."/>
            <person name="Ngan C.Y."/>
            <person name="Orejas M."/>
            <person name="Orosz E."/>
            <person name="Ouedraogo J.P."/>
            <person name="Overkamp K.M."/>
            <person name="Park H.-S."/>
            <person name="Perrone G."/>
            <person name="Piumi F."/>
            <person name="Punt P.J."/>
            <person name="Ram A.F."/>
            <person name="Ramon A."/>
            <person name="Rauscher S."/>
            <person name="Record E."/>
            <person name="Riano-Pachon D.M."/>
            <person name="Robert V."/>
            <person name="Roehrig J."/>
            <person name="Ruller R."/>
            <person name="Salamov A."/>
            <person name="Salih N.S."/>
            <person name="Samson R.A."/>
            <person name="Sandor E."/>
            <person name="Sanguinetti M."/>
            <person name="Schuetze T."/>
            <person name="Sepcic K."/>
            <person name="Shelest E."/>
            <person name="Sherlock G."/>
            <person name="Sophianopoulou V."/>
            <person name="Squina F.M."/>
            <person name="Sun H."/>
            <person name="Susca A."/>
            <person name="Todd R.B."/>
            <person name="Tsang A."/>
            <person name="Unkles S.E."/>
            <person name="van de Wiele N."/>
            <person name="van Rossen-Uffink D."/>
            <person name="Oliveira J.V."/>
            <person name="Vesth T.C."/>
            <person name="Visser J."/>
            <person name="Yu J.-H."/>
            <person name="Zhou M."/>
            <person name="Andersen M.R."/>
            <person name="Archer D.B."/>
            <person name="Baker S.E."/>
            <person name="Benoit I."/>
            <person name="Brakhage A.A."/>
            <person name="Braus G.H."/>
            <person name="Fischer R."/>
            <person name="Frisvad J.C."/>
            <person name="Goldman G.H."/>
            <person name="Houbraken J."/>
            <person name="Oakley B."/>
            <person name="Pocsi I."/>
            <person name="Scazzocchio C."/>
            <person name="Seiboth B."/>
            <person name="vanKuyk P.A."/>
            <person name="Wortman J."/>
            <person name="Dyer P.S."/>
            <person name="Grigoriev I.V."/>
        </authorList>
    </citation>
    <scope>NUCLEOTIDE SEQUENCE [LARGE SCALE GENOMIC DNA]</scope>
    <source>
        <strain evidence="6">CBS 506.65</strain>
    </source>
</reference>
<dbReference type="Gene3D" id="6.10.140.910">
    <property type="match status" value="1"/>
</dbReference>
<evidence type="ECO:0000259" key="4">
    <source>
        <dbReference type="Pfam" id="PF06428"/>
    </source>
</evidence>
<feature type="region of interest" description="Disordered" evidence="3">
    <location>
        <begin position="58"/>
        <end position="82"/>
    </location>
</feature>